<gene>
    <name evidence="1" type="ORF">X798_06533</name>
</gene>
<dbReference type="Proteomes" id="UP000242913">
    <property type="component" value="Unassembled WGS sequence"/>
</dbReference>
<dbReference type="AlphaFoldDB" id="A0A238BPA0"/>
<keyword evidence="2" id="KW-1185">Reference proteome</keyword>
<evidence type="ECO:0000313" key="2">
    <source>
        <dbReference type="Proteomes" id="UP000242913"/>
    </source>
</evidence>
<accession>A0A238BPA0</accession>
<proteinExistence type="predicted"/>
<organism evidence="1 2">
    <name type="scientific">Onchocerca flexuosa</name>
    <dbReference type="NCBI Taxonomy" id="387005"/>
    <lineage>
        <taxon>Eukaryota</taxon>
        <taxon>Metazoa</taxon>
        <taxon>Ecdysozoa</taxon>
        <taxon>Nematoda</taxon>
        <taxon>Chromadorea</taxon>
        <taxon>Rhabditida</taxon>
        <taxon>Spirurina</taxon>
        <taxon>Spiruromorpha</taxon>
        <taxon>Filarioidea</taxon>
        <taxon>Onchocercidae</taxon>
        <taxon>Onchocerca</taxon>
    </lineage>
</organism>
<sequence>MGRNVVLADDIALEDGEIQDDDDDLNNIRRNAPMEIMSENMMYISSSLDEEREREVDRIIREEAAERSEFTNLASTGHLVESVNSDDEDALRSAVLNTSKDRRFVRQPTSQETEEGEIIDVSYVMPKNQINMNSSSLQTWVPLKQRQNNRSQRFSDMKNRIKNRKFQETALPLKVTVRNDNVNNYSCWILNNQQKAVVPNNVEMVETTTKQFPNP</sequence>
<reference evidence="1 2" key="1">
    <citation type="submission" date="2015-12" db="EMBL/GenBank/DDBJ databases">
        <title>Draft genome of the nematode, Onchocerca flexuosa.</title>
        <authorList>
            <person name="Mitreva M."/>
        </authorList>
    </citation>
    <scope>NUCLEOTIDE SEQUENCE [LARGE SCALE GENOMIC DNA]</scope>
    <source>
        <strain evidence="1">Red Deer</strain>
    </source>
</reference>
<dbReference type="EMBL" id="KZ270100">
    <property type="protein sequence ID" value="OZC06480.1"/>
    <property type="molecule type" value="Genomic_DNA"/>
</dbReference>
<evidence type="ECO:0000313" key="1">
    <source>
        <dbReference type="EMBL" id="OZC06480.1"/>
    </source>
</evidence>
<protein>
    <submittedName>
        <fullName evidence="1">Uncharacterized protein</fullName>
    </submittedName>
</protein>
<name>A0A238BPA0_9BILA</name>